<keyword evidence="2" id="KW-1185">Reference proteome</keyword>
<name>A0A4S8IJ42_MUSBA</name>
<gene>
    <name evidence="1" type="ORF">C4D60_Mb09t20250</name>
</gene>
<evidence type="ECO:0000313" key="2">
    <source>
        <dbReference type="Proteomes" id="UP000317650"/>
    </source>
</evidence>
<dbReference type="Proteomes" id="UP000317650">
    <property type="component" value="Chromosome 9"/>
</dbReference>
<sequence>MSPIRYHRMNHGNPEFRRLSRDSDGVCLLPFPNTRLQILRYQIQSHHAVSLLLLRGLRRWCHRGSIIRLGASSSGSPLPVVLQVSCGIAMLQRISVPAPQCCGGSEVDFLLELDISELSFSFTWHMTRQCLKGTNLGFAGSAD</sequence>
<reference evidence="1 2" key="1">
    <citation type="journal article" date="2019" name="Nat. Plants">
        <title>Genome sequencing of Musa balbisiana reveals subgenome evolution and function divergence in polyploid bananas.</title>
        <authorList>
            <person name="Yao X."/>
        </authorList>
    </citation>
    <scope>NUCLEOTIDE SEQUENCE [LARGE SCALE GENOMIC DNA]</scope>
    <source>
        <strain evidence="2">cv. DH-PKW</strain>
        <tissue evidence="1">Leaves</tissue>
    </source>
</reference>
<dbReference type="EMBL" id="PYDT01000010">
    <property type="protein sequence ID" value="THU47874.1"/>
    <property type="molecule type" value="Genomic_DNA"/>
</dbReference>
<dbReference type="AlphaFoldDB" id="A0A4S8IJ42"/>
<organism evidence="1 2">
    <name type="scientific">Musa balbisiana</name>
    <name type="common">Banana</name>
    <dbReference type="NCBI Taxonomy" id="52838"/>
    <lineage>
        <taxon>Eukaryota</taxon>
        <taxon>Viridiplantae</taxon>
        <taxon>Streptophyta</taxon>
        <taxon>Embryophyta</taxon>
        <taxon>Tracheophyta</taxon>
        <taxon>Spermatophyta</taxon>
        <taxon>Magnoliopsida</taxon>
        <taxon>Liliopsida</taxon>
        <taxon>Zingiberales</taxon>
        <taxon>Musaceae</taxon>
        <taxon>Musa</taxon>
    </lineage>
</organism>
<proteinExistence type="predicted"/>
<evidence type="ECO:0000313" key="1">
    <source>
        <dbReference type="EMBL" id="THU47874.1"/>
    </source>
</evidence>
<protein>
    <submittedName>
        <fullName evidence="1">Uncharacterized protein</fullName>
    </submittedName>
</protein>
<comment type="caution">
    <text evidence="1">The sequence shown here is derived from an EMBL/GenBank/DDBJ whole genome shotgun (WGS) entry which is preliminary data.</text>
</comment>
<accession>A0A4S8IJ42</accession>